<organism evidence="5 6">
    <name type="scientific">Brevibacillus fulvus</name>
    <dbReference type="NCBI Taxonomy" id="1125967"/>
    <lineage>
        <taxon>Bacteria</taxon>
        <taxon>Bacillati</taxon>
        <taxon>Bacillota</taxon>
        <taxon>Bacilli</taxon>
        <taxon>Bacillales</taxon>
        <taxon>Paenibacillaceae</taxon>
        <taxon>Brevibacillus</taxon>
    </lineage>
</organism>
<evidence type="ECO:0000256" key="2">
    <source>
        <dbReference type="ARBA" id="ARBA00022801"/>
    </source>
</evidence>
<dbReference type="PIRSF" id="PIRSF037238">
    <property type="entry name" value="Carboxypeptidase_G2"/>
    <property type="match status" value="1"/>
</dbReference>
<protein>
    <submittedName>
        <fullName evidence="5">Glutamate carboxypeptidase</fullName>
        <ecNumber evidence="5">3.4.17.11</ecNumber>
    </submittedName>
</protein>
<evidence type="ECO:0000313" key="6">
    <source>
        <dbReference type="Proteomes" id="UP000717624"/>
    </source>
</evidence>
<dbReference type="GO" id="GO:0004180">
    <property type="term" value="F:carboxypeptidase activity"/>
    <property type="evidence" value="ECO:0007669"/>
    <property type="project" value="UniProtKB-KW"/>
</dbReference>
<dbReference type="SUPFAM" id="SSF53187">
    <property type="entry name" value="Zn-dependent exopeptidases"/>
    <property type="match status" value="1"/>
</dbReference>
<evidence type="ECO:0000256" key="1">
    <source>
        <dbReference type="ARBA" id="ARBA00022723"/>
    </source>
</evidence>
<keyword evidence="2 5" id="KW-0378">Hydrolase</keyword>
<dbReference type="Gene3D" id="3.40.630.10">
    <property type="entry name" value="Zn peptidases"/>
    <property type="match status" value="1"/>
</dbReference>
<keyword evidence="5" id="KW-0121">Carboxypeptidase</keyword>
<keyword evidence="5" id="KW-0645">Protease</keyword>
<evidence type="ECO:0000313" key="5">
    <source>
        <dbReference type="EMBL" id="MBM7589406.1"/>
    </source>
</evidence>
<dbReference type="InterPro" id="IPR002933">
    <property type="entry name" value="Peptidase_M20"/>
</dbReference>
<dbReference type="Pfam" id="PF07687">
    <property type="entry name" value="M20_dimer"/>
    <property type="match status" value="1"/>
</dbReference>
<dbReference type="EC" id="3.4.17.11" evidence="5"/>
<reference evidence="5" key="1">
    <citation type="submission" date="2021-01" db="EMBL/GenBank/DDBJ databases">
        <title>Genomic Encyclopedia of Type Strains, Phase IV (KMG-IV): sequencing the most valuable type-strain genomes for metagenomic binning, comparative biology and taxonomic classification.</title>
        <authorList>
            <person name="Goeker M."/>
        </authorList>
    </citation>
    <scope>NUCLEOTIDE SEQUENCE</scope>
    <source>
        <strain evidence="5">DSM 25523</strain>
    </source>
</reference>
<evidence type="ECO:0000259" key="4">
    <source>
        <dbReference type="Pfam" id="PF07687"/>
    </source>
</evidence>
<feature type="active site" description="Proton acceptor" evidence="3">
    <location>
        <position position="145"/>
    </location>
</feature>
<dbReference type="InterPro" id="IPR050072">
    <property type="entry name" value="Peptidase_M20A"/>
</dbReference>
<dbReference type="Proteomes" id="UP000717624">
    <property type="component" value="Unassembled WGS sequence"/>
</dbReference>
<evidence type="ECO:0000256" key="3">
    <source>
        <dbReference type="PIRSR" id="PIRSR037238-1"/>
    </source>
</evidence>
<dbReference type="InterPro" id="IPR011650">
    <property type="entry name" value="Peptidase_M20_dimer"/>
</dbReference>
<dbReference type="AlphaFoldDB" id="A0A938XWX6"/>
<comment type="caution">
    <text evidence="5">The sequence shown here is derived from an EMBL/GenBank/DDBJ whole genome shotgun (WGS) entry which is preliminary data.</text>
</comment>
<dbReference type="PANTHER" id="PTHR43808">
    <property type="entry name" value="ACETYLORNITHINE DEACETYLASE"/>
    <property type="match status" value="1"/>
</dbReference>
<name>A0A938XWX6_9BACL</name>
<dbReference type="CDD" id="cd03885">
    <property type="entry name" value="M20_CPDG2"/>
    <property type="match status" value="1"/>
</dbReference>
<keyword evidence="6" id="KW-1185">Reference proteome</keyword>
<gene>
    <name evidence="5" type="ORF">JOD01_001004</name>
</gene>
<feature type="domain" description="Peptidase M20 dimerisation" evidence="4">
    <location>
        <begin position="181"/>
        <end position="273"/>
    </location>
</feature>
<dbReference type="SUPFAM" id="SSF55031">
    <property type="entry name" value="Bacterial exopeptidase dimerisation domain"/>
    <property type="match status" value="1"/>
</dbReference>
<dbReference type="Pfam" id="PF01546">
    <property type="entry name" value="Peptidase_M20"/>
    <property type="match status" value="1"/>
</dbReference>
<dbReference type="InterPro" id="IPR036264">
    <property type="entry name" value="Bact_exopeptidase_dim_dom"/>
</dbReference>
<sequence length="376" mass="41272">MSTRWTSYFSAKIEEILGEIEQYVKMESPTHNKEAVDRLGHLITERFAALGCKVERIPQSQYGDQLRIEYGQGDEQLLLLGHFDTVKEIGTLAREPWRREGNQVFGPGVYDMKAGIVFSYYALRTIIEQNIPLNKRLVFFWNTDEETGSLSSKAYIQEEAKKSSHALILEPAAGGGQLKTSRKGGGDFRLQAIGRAAHAGNDHANGVNAIVELAQHLVTIQSWTDYEAGTTLSVGTVKGGSVSNVVPEFAEAEIDLRISREEEAEKILQRLRQLRPILPGAEIILQEGAIKPPMVRTAETEKLFLHAQKQAQLEGFQLEEIGVGGTSDGNFTAAVGTPTLDGLGPVGGGAHAVDEHILVDRMAERIAVLLRLMTSL</sequence>
<dbReference type="PANTHER" id="PTHR43808:SF9">
    <property type="entry name" value="BLL0789 PROTEIN"/>
    <property type="match status" value="1"/>
</dbReference>
<feature type="active site" evidence="3">
    <location>
        <position position="84"/>
    </location>
</feature>
<proteinExistence type="predicted"/>
<dbReference type="GO" id="GO:0046872">
    <property type="term" value="F:metal ion binding"/>
    <property type="evidence" value="ECO:0007669"/>
    <property type="project" value="UniProtKB-KW"/>
</dbReference>
<dbReference type="Gene3D" id="3.30.70.360">
    <property type="match status" value="1"/>
</dbReference>
<keyword evidence="1" id="KW-0479">Metal-binding</keyword>
<dbReference type="EMBL" id="JAFBEB010000002">
    <property type="protein sequence ID" value="MBM7589406.1"/>
    <property type="molecule type" value="Genomic_DNA"/>
</dbReference>
<accession>A0A938XWX6</accession>
<dbReference type="RefSeq" id="WP_204517125.1">
    <property type="nucleotide sequence ID" value="NZ_BAABIN010000015.1"/>
</dbReference>
<dbReference type="InterPro" id="IPR017150">
    <property type="entry name" value="Pept_M20_glutamate_carboxypep"/>
</dbReference>